<gene>
    <name evidence="2" type="ORF">GWI71_10730</name>
</gene>
<dbReference type="Pfam" id="PF05119">
    <property type="entry name" value="Terminase_4"/>
    <property type="match status" value="1"/>
</dbReference>
<sequence>MKGRRPNEETVVPFTGDGGNDERMRERGRQIAAELKPDYLSPGAAEIYDRLAPILCNPTINRLREPMLETFALMCEARARHEQLRRFMATPGVGETYVTQTRNGAQIKCRPEVGQLNETFRQFLTLARDFGLTPAAERGLRNAGPSAEADLFEDDFD</sequence>
<proteinExistence type="predicted"/>
<dbReference type="EMBL" id="JAABLP010000003">
    <property type="protein sequence ID" value="NBN64155.1"/>
    <property type="molecule type" value="Genomic_DNA"/>
</dbReference>
<protein>
    <submittedName>
        <fullName evidence="2">Terminase</fullName>
    </submittedName>
</protein>
<feature type="region of interest" description="Disordered" evidence="1">
    <location>
        <begin position="1"/>
        <end position="23"/>
    </location>
</feature>
<keyword evidence="3" id="KW-1185">Reference proteome</keyword>
<name>A0ABW9ZN44_9HYPH</name>
<organism evidence="2 3">
    <name type="scientific">Pannonibacter tanglangensis</name>
    <dbReference type="NCBI Taxonomy" id="2750084"/>
    <lineage>
        <taxon>Bacteria</taxon>
        <taxon>Pseudomonadati</taxon>
        <taxon>Pseudomonadota</taxon>
        <taxon>Alphaproteobacteria</taxon>
        <taxon>Hyphomicrobiales</taxon>
        <taxon>Stappiaceae</taxon>
        <taxon>Pannonibacter</taxon>
    </lineage>
</organism>
<evidence type="ECO:0000313" key="3">
    <source>
        <dbReference type="Proteomes" id="UP000541347"/>
    </source>
</evidence>
<evidence type="ECO:0000256" key="1">
    <source>
        <dbReference type="SAM" id="MobiDB-lite"/>
    </source>
</evidence>
<dbReference type="RefSeq" id="WP_161676172.1">
    <property type="nucleotide sequence ID" value="NZ_JAABLP010000003.1"/>
</dbReference>
<dbReference type="Proteomes" id="UP000541347">
    <property type="component" value="Unassembled WGS sequence"/>
</dbReference>
<evidence type="ECO:0000313" key="2">
    <source>
        <dbReference type="EMBL" id="NBN64155.1"/>
    </source>
</evidence>
<dbReference type="InterPro" id="IPR006448">
    <property type="entry name" value="Phage_term_ssu_P27"/>
</dbReference>
<accession>A0ABW9ZN44</accession>
<reference evidence="2 3" key="1">
    <citation type="submission" date="2020-01" db="EMBL/GenBank/DDBJ databases">
        <authorList>
            <person name="Peng S.Y."/>
            <person name="Li J."/>
            <person name="Wang M."/>
            <person name="Wang L."/>
            <person name="Wang C.Q."/>
            <person name="Wang J.R."/>
        </authorList>
    </citation>
    <scope>NUCLEOTIDE SEQUENCE [LARGE SCALE GENOMIC DNA]</scope>
    <source>
        <strain evidence="2 3">XCT-34</strain>
    </source>
</reference>
<comment type="caution">
    <text evidence="2">The sequence shown here is derived from an EMBL/GenBank/DDBJ whole genome shotgun (WGS) entry which is preliminary data.</text>
</comment>